<dbReference type="InterPro" id="IPR003870">
    <property type="entry name" value="DUF222"/>
</dbReference>
<dbReference type="Proteomes" id="UP000424462">
    <property type="component" value="Chromosome"/>
</dbReference>
<protein>
    <recommendedName>
        <fullName evidence="2">HNH nuclease domain-containing protein</fullName>
    </recommendedName>
</protein>
<sequence length="550" mass="60692">MTLIKQHVEAIEEHLSAIADIFANPKASDFLANADMLPALERALNLKAGIDAAIAYAADQARAGDRVGSSRTIDYLIKELGLSFHEAMARLRLGHQNHGKITLPEPAVPSSEEKTTEPDTSGLSPAEQERRMAETAKQAREQEEQRKRAEAERLRQEEAAREKARQQARRSRISQEKLKLIDRELAKLNGDARRSRNELYVRAVAQSSQRTPEDLQEWVRTQVNRENAGSRDPHAAWKKRELKIGRPDSDGGANIYGYITADTLALLESALAPANRPGHLIEDPNIEDNRTLPQRRHDALAIILRHHSVEKMNRTGVGTVVISLSAKDIDNLGNPEADHRFPTNTNAMLSPQEILRLGAAKYNFAVVHDPESGDPLHVARTERLATLEQRIALLASQLVCANPDCTQPFCNCDIHHLEAWQLGGSTDIWNLAALCRTHHGNNNDHRDGTGARGHAERDPLSGRVGYRPPPRPGNPHPGVEVNNTERQSHSGGAKVRSQPWPDQTSAPRKNQGEESSEPAPGTPTSMKGSGDPTPPTTPEQPPLFPWKDVA</sequence>
<gene>
    <name evidence="3" type="ORF">COCCU_08960</name>
</gene>
<feature type="region of interest" description="Disordered" evidence="1">
    <location>
        <begin position="441"/>
        <end position="550"/>
    </location>
</feature>
<name>A0A6B8WA43_9CORY</name>
<evidence type="ECO:0000313" key="3">
    <source>
        <dbReference type="EMBL" id="QGU07716.1"/>
    </source>
</evidence>
<accession>A0A6B8WA43</accession>
<dbReference type="Pfam" id="PF02720">
    <property type="entry name" value="DUF222"/>
    <property type="match status" value="1"/>
</dbReference>
<reference evidence="3 4" key="1">
    <citation type="submission" date="2019-11" db="EMBL/GenBank/DDBJ databases">
        <title>Complete genome sequence of Corynebacterium kalinowskii 1959, a novel Corynebacterium species isolated from soil of a small paddock in Vilsendorf, Germany.</title>
        <authorList>
            <person name="Schaffert L."/>
            <person name="Ruwe M."/>
            <person name="Milse J."/>
            <person name="Hanuschka K."/>
            <person name="Ortseifen V."/>
            <person name="Droste J."/>
            <person name="Brandt D."/>
            <person name="Schlueter L."/>
            <person name="Kutter Y."/>
            <person name="Vinke S."/>
            <person name="Viehoefer P."/>
            <person name="Jacob L."/>
            <person name="Luebke N.-C."/>
            <person name="Schulte-Berndt E."/>
            <person name="Hain C."/>
            <person name="Linder M."/>
            <person name="Schmidt P."/>
            <person name="Wollenschlaeger L."/>
            <person name="Luttermann T."/>
            <person name="Thieme E."/>
            <person name="Hassa J."/>
            <person name="Haak M."/>
            <person name="Wittchen M."/>
            <person name="Mentz A."/>
            <person name="Persicke M."/>
            <person name="Busche T."/>
            <person name="Ruckert C."/>
        </authorList>
    </citation>
    <scope>NUCLEOTIDE SEQUENCE [LARGE SCALE GENOMIC DNA]</scope>
    <source>
        <strain evidence="3 4">2039</strain>
    </source>
</reference>
<feature type="compositionally biased region" description="Basic and acidic residues" evidence="1">
    <location>
        <begin position="127"/>
        <end position="165"/>
    </location>
</feature>
<evidence type="ECO:0000313" key="4">
    <source>
        <dbReference type="Proteomes" id="UP000424462"/>
    </source>
</evidence>
<proteinExistence type="predicted"/>
<organism evidence="3 4">
    <name type="scientific">Corynebacterium occultum</name>
    <dbReference type="NCBI Taxonomy" id="2675219"/>
    <lineage>
        <taxon>Bacteria</taxon>
        <taxon>Bacillati</taxon>
        <taxon>Actinomycetota</taxon>
        <taxon>Actinomycetes</taxon>
        <taxon>Mycobacteriales</taxon>
        <taxon>Corynebacteriaceae</taxon>
        <taxon>Corynebacterium</taxon>
    </lineage>
</organism>
<feature type="region of interest" description="Disordered" evidence="1">
    <location>
        <begin position="97"/>
        <end position="173"/>
    </location>
</feature>
<dbReference type="CDD" id="cd00085">
    <property type="entry name" value="HNHc"/>
    <property type="match status" value="1"/>
</dbReference>
<dbReference type="SMART" id="SM00507">
    <property type="entry name" value="HNHc"/>
    <property type="match status" value="1"/>
</dbReference>
<feature type="domain" description="HNH nuclease" evidence="2">
    <location>
        <begin position="388"/>
        <end position="440"/>
    </location>
</feature>
<keyword evidence="4" id="KW-1185">Reference proteome</keyword>
<feature type="compositionally biased region" description="Basic and acidic residues" evidence="1">
    <location>
        <begin position="441"/>
        <end position="460"/>
    </location>
</feature>
<dbReference type="InterPro" id="IPR003615">
    <property type="entry name" value="HNH_nuc"/>
</dbReference>
<dbReference type="KEGG" id="cok:COCCU_08960"/>
<feature type="compositionally biased region" description="Pro residues" evidence="1">
    <location>
        <begin position="532"/>
        <end position="544"/>
    </location>
</feature>
<dbReference type="EMBL" id="CP046455">
    <property type="protein sequence ID" value="QGU07716.1"/>
    <property type="molecule type" value="Genomic_DNA"/>
</dbReference>
<evidence type="ECO:0000256" key="1">
    <source>
        <dbReference type="SAM" id="MobiDB-lite"/>
    </source>
</evidence>
<dbReference type="RefSeq" id="WP_156231175.1">
    <property type="nucleotide sequence ID" value="NZ_CP046455.1"/>
</dbReference>
<evidence type="ECO:0000259" key="2">
    <source>
        <dbReference type="SMART" id="SM00507"/>
    </source>
</evidence>
<dbReference type="AlphaFoldDB" id="A0A6B8WA43"/>